<evidence type="ECO:0000256" key="1">
    <source>
        <dbReference type="SAM" id="SignalP"/>
    </source>
</evidence>
<dbReference type="Gene3D" id="3.30.360.10">
    <property type="entry name" value="Dihydrodipicolinate Reductase, domain 2"/>
    <property type="match status" value="1"/>
</dbReference>
<comment type="caution">
    <text evidence="4">The sequence shown here is derived from an EMBL/GenBank/DDBJ whole genome shotgun (WGS) entry which is preliminary data.</text>
</comment>
<gene>
    <name evidence="4" type="ORF">C4F49_08105</name>
</gene>
<feature type="signal peptide" evidence="1">
    <location>
        <begin position="1"/>
        <end position="19"/>
    </location>
</feature>
<dbReference type="Pfam" id="PF01408">
    <property type="entry name" value="GFO_IDH_MocA"/>
    <property type="match status" value="1"/>
</dbReference>
<evidence type="ECO:0000313" key="4">
    <source>
        <dbReference type="EMBL" id="MBE8713640.1"/>
    </source>
</evidence>
<feature type="domain" description="Gfo/Idh/MocA-like oxidoreductase N-terminal" evidence="2">
    <location>
        <begin position="26"/>
        <end position="142"/>
    </location>
</feature>
<feature type="domain" description="GFO/IDH/MocA-like oxidoreductase" evidence="3">
    <location>
        <begin position="153"/>
        <end position="280"/>
    </location>
</feature>
<dbReference type="AlphaFoldDB" id="A0A928YR19"/>
<protein>
    <submittedName>
        <fullName evidence="4">Oxidoreductase</fullName>
    </submittedName>
</protein>
<dbReference type="InterPro" id="IPR036291">
    <property type="entry name" value="NAD(P)-bd_dom_sf"/>
</dbReference>
<dbReference type="Pfam" id="PF22725">
    <property type="entry name" value="GFO_IDH_MocA_C3"/>
    <property type="match status" value="1"/>
</dbReference>
<feature type="chain" id="PRO_5036886668" evidence="1">
    <location>
        <begin position="20"/>
        <end position="386"/>
    </location>
</feature>
<dbReference type="PANTHER" id="PTHR43377:SF1">
    <property type="entry name" value="BILIVERDIN REDUCTASE A"/>
    <property type="match status" value="1"/>
</dbReference>
<keyword evidence="1" id="KW-0732">Signal</keyword>
<dbReference type="Proteomes" id="UP000616201">
    <property type="component" value="Unassembled WGS sequence"/>
</dbReference>
<evidence type="ECO:0000259" key="3">
    <source>
        <dbReference type="Pfam" id="PF22725"/>
    </source>
</evidence>
<dbReference type="InterPro" id="IPR051450">
    <property type="entry name" value="Gfo/Idh/MocA_Oxidoreductases"/>
</dbReference>
<dbReference type="PANTHER" id="PTHR43377">
    <property type="entry name" value="BILIVERDIN REDUCTASE A"/>
    <property type="match status" value="1"/>
</dbReference>
<evidence type="ECO:0000259" key="2">
    <source>
        <dbReference type="Pfam" id="PF01408"/>
    </source>
</evidence>
<dbReference type="Gene3D" id="3.40.50.720">
    <property type="entry name" value="NAD(P)-binding Rossmann-like Domain"/>
    <property type="match status" value="1"/>
</dbReference>
<organism evidence="4 5">
    <name type="scientific">Sphingobacterium hungaricum</name>
    <dbReference type="NCBI Taxonomy" id="2082723"/>
    <lineage>
        <taxon>Bacteria</taxon>
        <taxon>Pseudomonadati</taxon>
        <taxon>Bacteroidota</taxon>
        <taxon>Sphingobacteriia</taxon>
        <taxon>Sphingobacteriales</taxon>
        <taxon>Sphingobacteriaceae</taxon>
        <taxon>Sphingobacterium</taxon>
    </lineage>
</organism>
<dbReference type="SUPFAM" id="SSF55347">
    <property type="entry name" value="Glyceraldehyde-3-phosphate dehydrogenase-like, C-terminal domain"/>
    <property type="match status" value="1"/>
</dbReference>
<dbReference type="SUPFAM" id="SSF51735">
    <property type="entry name" value="NAD(P)-binding Rossmann-fold domains"/>
    <property type="match status" value="1"/>
</dbReference>
<dbReference type="RefSeq" id="WP_196933803.1">
    <property type="nucleotide sequence ID" value="NZ_MU158697.1"/>
</dbReference>
<name>A0A928YR19_9SPHI</name>
<sequence>MKPILCSLLFFFSITAAFAEVPLKLAIAGLSHGHVDWIFNRKDKKDVELIGIFETNPELIERYAKRYNLDKAMFYTNLEDMLDKLKPEAVAAFGAISEHIALVRAAAPRKIHVMVEKPLATTLADAKEIGALAEKHQIHVLTNFETSWYQSNQELKSLAEQGKLGEIRKVMVNDGHQGPKEIGVSKEFLDILTDPKKNGAGALVDFGCYGANLMTWLMDGERPVSVTAVIHQNKPEIYTNVDDEASIILQYPKAQCIIQGSWNWTFSRKDMEVFGTKGYAIAVNPTTVRQRLEERQPEETITLDKRPSPFNDPFSFLAAVVNGSLVLEKNDLYGLAINTIAVEILEAAMQSAKQQKTIFLSTAVAVDTDDDGGSRYASNLKLKSKN</sequence>
<dbReference type="InterPro" id="IPR055170">
    <property type="entry name" value="GFO_IDH_MocA-like_dom"/>
</dbReference>
<accession>A0A928YR19</accession>
<evidence type="ECO:0000313" key="5">
    <source>
        <dbReference type="Proteomes" id="UP000616201"/>
    </source>
</evidence>
<keyword evidence="5" id="KW-1185">Reference proteome</keyword>
<reference evidence="4" key="1">
    <citation type="submission" date="2018-02" db="EMBL/GenBank/DDBJ databases">
        <authorList>
            <person name="Vasarhelyi B.M."/>
            <person name="Deshmukh S."/>
            <person name="Balint B."/>
            <person name="Kukolya J."/>
        </authorList>
    </citation>
    <scope>NUCLEOTIDE SEQUENCE</scope>
    <source>
        <strain evidence="4">KB22</strain>
    </source>
</reference>
<dbReference type="EMBL" id="PRDK01000005">
    <property type="protein sequence ID" value="MBE8713640.1"/>
    <property type="molecule type" value="Genomic_DNA"/>
</dbReference>
<proteinExistence type="predicted"/>
<dbReference type="InterPro" id="IPR000683">
    <property type="entry name" value="Gfo/Idh/MocA-like_OxRdtase_N"/>
</dbReference>
<dbReference type="GO" id="GO:0000166">
    <property type="term" value="F:nucleotide binding"/>
    <property type="evidence" value="ECO:0007669"/>
    <property type="project" value="InterPro"/>
</dbReference>